<sequence>MGALGLLGLQLRKKAIARRRLEGALAIVNTEIDRQSNALQIRKLQLATPDHYGTINLAKWQKEIGYFCESRLLTFLTGNGLGDQWPLIAAQTAQRVDAIASAEPSRDSTSPQFVSDPRTFDPRMDPIDYERHCAFLLQQAGWDARVTQASGDQGADVIAERRGQKIVVQCKLYGQPVGNKAVQEAFAAKEHQRAHVALVASNAEFTPSARQLASTTGVILMHHSQLAQFRI</sequence>
<dbReference type="PANTHER" id="PTHR30015:SF6">
    <property type="entry name" value="SLL1429 PROTEIN"/>
    <property type="match status" value="1"/>
</dbReference>
<dbReference type="Gene3D" id="3.40.1350.10">
    <property type="match status" value="1"/>
</dbReference>
<dbReference type="InterPro" id="IPR052906">
    <property type="entry name" value="Type_IV_Methyl-Rstrct_Enzyme"/>
</dbReference>
<dbReference type="Proteomes" id="UP000555756">
    <property type="component" value="Unassembled WGS sequence"/>
</dbReference>
<keyword evidence="3" id="KW-0255">Endonuclease</keyword>
<proteinExistence type="predicted"/>
<dbReference type="InterPro" id="IPR011335">
    <property type="entry name" value="Restrct_endonuc-II-like"/>
</dbReference>
<dbReference type="GO" id="GO:0003677">
    <property type="term" value="F:DNA binding"/>
    <property type="evidence" value="ECO:0007669"/>
    <property type="project" value="InterPro"/>
</dbReference>
<feature type="region of interest" description="Disordered" evidence="1">
    <location>
        <begin position="99"/>
        <end position="119"/>
    </location>
</feature>
<dbReference type="InterPro" id="IPR007560">
    <property type="entry name" value="Restrct_endonuc_IV_Mrr"/>
</dbReference>
<name>A0A7W4JQV5_9PROT</name>
<keyword evidence="4" id="KW-1185">Reference proteome</keyword>
<dbReference type="PANTHER" id="PTHR30015">
    <property type="entry name" value="MRR RESTRICTION SYSTEM PROTEIN"/>
    <property type="match status" value="1"/>
</dbReference>
<gene>
    <name evidence="3" type="ORF">HLH34_04290</name>
</gene>
<dbReference type="Pfam" id="PF04471">
    <property type="entry name" value="Mrr_cat"/>
    <property type="match status" value="1"/>
</dbReference>
<evidence type="ECO:0000313" key="3">
    <source>
        <dbReference type="EMBL" id="MBB2189183.1"/>
    </source>
</evidence>
<evidence type="ECO:0000259" key="2">
    <source>
        <dbReference type="Pfam" id="PF04471"/>
    </source>
</evidence>
<keyword evidence="3" id="KW-0540">Nuclease</keyword>
<accession>A0A7W4JQV5</accession>
<dbReference type="SUPFAM" id="SSF52980">
    <property type="entry name" value="Restriction endonuclease-like"/>
    <property type="match status" value="1"/>
</dbReference>
<dbReference type="EMBL" id="JABEQF010000003">
    <property type="protein sequence ID" value="MBB2189183.1"/>
    <property type="molecule type" value="Genomic_DNA"/>
</dbReference>
<organism evidence="3 4">
    <name type="scientific">Gluconacetobacter azotocaptans</name>
    <dbReference type="NCBI Taxonomy" id="142834"/>
    <lineage>
        <taxon>Bacteria</taxon>
        <taxon>Pseudomonadati</taxon>
        <taxon>Pseudomonadota</taxon>
        <taxon>Alphaproteobacteria</taxon>
        <taxon>Acetobacterales</taxon>
        <taxon>Acetobacteraceae</taxon>
        <taxon>Gluconacetobacter</taxon>
    </lineage>
</organism>
<dbReference type="AlphaFoldDB" id="A0A7W4JQV5"/>
<dbReference type="InterPro" id="IPR011856">
    <property type="entry name" value="tRNA_endonuc-like_dom_sf"/>
</dbReference>
<keyword evidence="3" id="KW-0378">Hydrolase</keyword>
<dbReference type="GO" id="GO:0015666">
    <property type="term" value="F:restriction endodeoxyribonuclease activity"/>
    <property type="evidence" value="ECO:0007669"/>
    <property type="project" value="TreeGrafter"/>
</dbReference>
<comment type="caution">
    <text evidence="3">The sequence shown here is derived from an EMBL/GenBank/DDBJ whole genome shotgun (WGS) entry which is preliminary data.</text>
</comment>
<reference evidence="3 4" key="1">
    <citation type="submission" date="2020-04" db="EMBL/GenBank/DDBJ databases">
        <title>Description of novel Gluconacetobacter.</title>
        <authorList>
            <person name="Sombolestani A."/>
        </authorList>
    </citation>
    <scope>NUCLEOTIDE SEQUENCE [LARGE SCALE GENOMIC DNA]</scope>
    <source>
        <strain evidence="3 4">LMG 21311</strain>
    </source>
</reference>
<evidence type="ECO:0000313" key="4">
    <source>
        <dbReference type="Proteomes" id="UP000555756"/>
    </source>
</evidence>
<protein>
    <submittedName>
        <fullName evidence="3">Restriction endonuclease</fullName>
    </submittedName>
</protein>
<dbReference type="GO" id="GO:0009307">
    <property type="term" value="P:DNA restriction-modification system"/>
    <property type="evidence" value="ECO:0007669"/>
    <property type="project" value="InterPro"/>
</dbReference>
<evidence type="ECO:0000256" key="1">
    <source>
        <dbReference type="SAM" id="MobiDB-lite"/>
    </source>
</evidence>
<feature type="domain" description="Restriction endonuclease type IV Mrr" evidence="2">
    <location>
        <begin position="123"/>
        <end position="228"/>
    </location>
</feature>